<evidence type="ECO:0000313" key="2">
    <source>
        <dbReference type="Proteomes" id="UP000274792"/>
    </source>
</evidence>
<dbReference type="AlphaFoldDB" id="A0AAJ4SK87"/>
<dbReference type="RefSeq" id="WP_126476339.1">
    <property type="nucleotide sequence ID" value="NZ_RXWV01000003.1"/>
</dbReference>
<protein>
    <submittedName>
        <fullName evidence="1">Uncharacterized protein</fullName>
    </submittedName>
</protein>
<name>A0AAJ4SK87_MAMSC</name>
<accession>A0AAJ4SK87</accession>
<proteinExistence type="predicted"/>
<evidence type="ECO:0000313" key="1">
    <source>
        <dbReference type="EMBL" id="RTX75369.1"/>
    </source>
</evidence>
<comment type="caution">
    <text evidence="1">The sequence shown here is derived from an EMBL/GenBank/DDBJ whole genome shotgun (WGS) entry which is preliminary data.</text>
</comment>
<dbReference type="Proteomes" id="UP000274792">
    <property type="component" value="Unassembled WGS sequence"/>
</dbReference>
<dbReference type="EMBL" id="RXWV01000003">
    <property type="protein sequence ID" value="RTX75369.1"/>
    <property type="molecule type" value="Genomic_DNA"/>
</dbReference>
<organism evidence="1 2">
    <name type="scientific">Mammaliicoccus sciuri</name>
    <name type="common">Staphylococcus sciuri</name>
    <dbReference type="NCBI Taxonomy" id="1296"/>
    <lineage>
        <taxon>Bacteria</taxon>
        <taxon>Bacillati</taxon>
        <taxon>Bacillota</taxon>
        <taxon>Bacilli</taxon>
        <taxon>Bacillales</taxon>
        <taxon>Staphylococcaceae</taxon>
        <taxon>Mammaliicoccus</taxon>
    </lineage>
</organism>
<gene>
    <name evidence="1" type="ORF">CD117_00455</name>
</gene>
<reference evidence="1 2" key="1">
    <citation type="submission" date="2018-10" db="EMBL/GenBank/DDBJ databases">
        <title>A collection Staphylococci species genome sequencing.</title>
        <authorList>
            <person name="Cole K."/>
        </authorList>
    </citation>
    <scope>NUCLEOTIDE SEQUENCE [LARGE SCALE GENOMIC DNA]</scope>
    <source>
        <strain evidence="2">NCTC 12218</strain>
    </source>
</reference>
<sequence length="446" mass="53573">MDLNYENIEEFFYTHTVSRLSIRKKLLDITNKEIAGYKVKWVKIQDEYIDYTGLEEHEAAKYEKHYIKNEEKVLDEKIVSKILNNNRAGYSTRSSPNQFLIPPSYVQTLITTLKFEDKNSMFWGEEWEVETFAGEFFKIIFETLLASSQYKSLCNALLIDYIPFSYNKNLRDIIWNQLNLNGFSFYTIENLQFILSSRTSFIREFIEENFPFISDIFFYIIHLLDLYNLVDHEISQVILNIKTENFNEDFEDAFREKFDKSIQDIVFEYLLIFANLTTELKYFEEEAIGKIYLSFKLAFIDLYKDFFYKLDNFKSLPKYINIFINEKFIPLITNTIDLNEFIKNSLGHRVENIMKTDLVQLNTELLLTNLDNDNRLDNAHFELVNASKTYINKLKHHQFLYDKSIFTNEQHNDAEWFYLQSIQNKWHEDYRIKNNYLSNKKNAEYK</sequence>